<accession>A0A9P9CX97</accession>
<gene>
    <name evidence="2" type="ORF">B0J11DRAFT_586800</name>
</gene>
<sequence>MPQLNVLETALGKLPRRLNEFQDILSLPFDSASRSIIKYEELLASDGIHKLSAHMNVLRKAYTEKSARNRALDLRLEAVIRQYSRVWNIAFATYTTSSLPQELCDLIYAEIWTEGYILGTCHMMVGTLQGLNNWPVPHVVDASFVGREVALGVVAAYYVAAPHFVAAFDPCQLHQIACLVYDDVFKVGLKPETVLRAMNIKLKMDCLVLKNEPDYTPLEEISISFLPLLDIKRQEGFKLNIELSQRHIRISIWREFIDMLRPIVLRFESMGANVDIMWSYDGRGGGLFDDPIPFGKEVQSAARHSIQQPRSDWEEHLIQHLDREPMVLDYHRDYRRENSAGYVSPDAITDDEDESDDLSSSSL</sequence>
<evidence type="ECO:0000256" key="1">
    <source>
        <dbReference type="SAM" id="MobiDB-lite"/>
    </source>
</evidence>
<organism evidence="2 3">
    <name type="scientific">Dendryphion nanum</name>
    <dbReference type="NCBI Taxonomy" id="256645"/>
    <lineage>
        <taxon>Eukaryota</taxon>
        <taxon>Fungi</taxon>
        <taxon>Dikarya</taxon>
        <taxon>Ascomycota</taxon>
        <taxon>Pezizomycotina</taxon>
        <taxon>Dothideomycetes</taxon>
        <taxon>Pleosporomycetidae</taxon>
        <taxon>Pleosporales</taxon>
        <taxon>Torulaceae</taxon>
        <taxon>Dendryphion</taxon>
    </lineage>
</organism>
<reference evidence="2" key="1">
    <citation type="journal article" date="2021" name="Nat. Commun.">
        <title>Genetic determinants of endophytism in the Arabidopsis root mycobiome.</title>
        <authorList>
            <person name="Mesny F."/>
            <person name="Miyauchi S."/>
            <person name="Thiergart T."/>
            <person name="Pickel B."/>
            <person name="Atanasova L."/>
            <person name="Karlsson M."/>
            <person name="Huettel B."/>
            <person name="Barry K.W."/>
            <person name="Haridas S."/>
            <person name="Chen C."/>
            <person name="Bauer D."/>
            <person name="Andreopoulos W."/>
            <person name="Pangilinan J."/>
            <person name="LaButti K."/>
            <person name="Riley R."/>
            <person name="Lipzen A."/>
            <person name="Clum A."/>
            <person name="Drula E."/>
            <person name="Henrissat B."/>
            <person name="Kohler A."/>
            <person name="Grigoriev I.V."/>
            <person name="Martin F.M."/>
            <person name="Hacquard S."/>
        </authorList>
    </citation>
    <scope>NUCLEOTIDE SEQUENCE</scope>
    <source>
        <strain evidence="2">MPI-CAGE-CH-0243</strain>
    </source>
</reference>
<comment type="caution">
    <text evidence="2">The sequence shown here is derived from an EMBL/GenBank/DDBJ whole genome shotgun (WGS) entry which is preliminary data.</text>
</comment>
<dbReference type="OrthoDB" id="3763466at2759"/>
<proteinExistence type="predicted"/>
<dbReference type="AlphaFoldDB" id="A0A9P9CX97"/>
<feature type="compositionally biased region" description="Acidic residues" evidence="1">
    <location>
        <begin position="348"/>
        <end position="357"/>
    </location>
</feature>
<feature type="region of interest" description="Disordered" evidence="1">
    <location>
        <begin position="341"/>
        <end position="363"/>
    </location>
</feature>
<dbReference type="EMBL" id="JAGMWT010000036">
    <property type="protein sequence ID" value="KAH7108756.1"/>
    <property type="molecule type" value="Genomic_DNA"/>
</dbReference>
<evidence type="ECO:0000313" key="3">
    <source>
        <dbReference type="Proteomes" id="UP000700596"/>
    </source>
</evidence>
<name>A0A9P9CX97_9PLEO</name>
<protein>
    <submittedName>
        <fullName evidence="2">Uncharacterized protein</fullName>
    </submittedName>
</protein>
<dbReference type="Proteomes" id="UP000700596">
    <property type="component" value="Unassembled WGS sequence"/>
</dbReference>
<keyword evidence="3" id="KW-1185">Reference proteome</keyword>
<evidence type="ECO:0000313" key="2">
    <source>
        <dbReference type="EMBL" id="KAH7108756.1"/>
    </source>
</evidence>